<accession>A0A6P8HZK1</accession>
<name>A0A6P8HZK1_ACTTE</name>
<dbReference type="GO" id="GO:0004722">
    <property type="term" value="F:protein serine/threonine phosphatase activity"/>
    <property type="evidence" value="ECO:0007669"/>
    <property type="project" value="UniProtKB-EC"/>
</dbReference>
<dbReference type="GO" id="GO:0017017">
    <property type="term" value="F:MAP kinase tyrosine/serine/threonine phosphatase activity"/>
    <property type="evidence" value="ECO:0007669"/>
    <property type="project" value="InterPro"/>
</dbReference>
<evidence type="ECO:0000256" key="2">
    <source>
        <dbReference type="ARBA" id="ARBA00013081"/>
    </source>
</evidence>
<dbReference type="InterPro" id="IPR000340">
    <property type="entry name" value="Dual-sp_phosphatase_cat-dom"/>
</dbReference>
<dbReference type="GO" id="GO:0005737">
    <property type="term" value="C:cytoplasm"/>
    <property type="evidence" value="ECO:0007669"/>
    <property type="project" value="TreeGrafter"/>
</dbReference>
<dbReference type="RefSeq" id="XP_031557306.1">
    <property type="nucleotide sequence ID" value="XM_031701446.1"/>
</dbReference>
<keyword evidence="4" id="KW-0904">Protein phosphatase</keyword>
<dbReference type="Pfam" id="PF00782">
    <property type="entry name" value="DSPc"/>
    <property type="match status" value="1"/>
</dbReference>
<dbReference type="AlphaFoldDB" id="A0A6P8HZK1"/>
<dbReference type="PANTHER" id="PTHR45961">
    <property type="entry name" value="IP21249P"/>
    <property type="match status" value="1"/>
</dbReference>
<reference evidence="8 9" key="1">
    <citation type="submission" date="2025-04" db="UniProtKB">
        <authorList>
            <consortium name="RefSeq"/>
        </authorList>
    </citation>
    <scope>IDENTIFICATION</scope>
    <source>
        <tissue evidence="8 9">Tentacle</tissue>
    </source>
</reference>
<proteinExistence type="inferred from homology"/>
<dbReference type="SUPFAM" id="SSF52799">
    <property type="entry name" value="(Phosphotyrosine protein) phosphatases II"/>
    <property type="match status" value="1"/>
</dbReference>
<evidence type="ECO:0000313" key="7">
    <source>
        <dbReference type="Proteomes" id="UP000515163"/>
    </source>
</evidence>
<gene>
    <name evidence="9" type="primary">LOC116294552</name>
    <name evidence="8" type="synonym">LOC116293942</name>
</gene>
<dbReference type="PANTHER" id="PTHR45961:SF6">
    <property type="entry name" value="IP21249P"/>
    <property type="match status" value="1"/>
</dbReference>
<dbReference type="SMART" id="SM00195">
    <property type="entry name" value="DSPc"/>
    <property type="match status" value="1"/>
</dbReference>
<dbReference type="InterPro" id="IPR000387">
    <property type="entry name" value="Tyr_Pase_dom"/>
</dbReference>
<dbReference type="PROSITE" id="PS00383">
    <property type="entry name" value="TYR_PHOSPHATASE_1"/>
    <property type="match status" value="1"/>
</dbReference>
<evidence type="ECO:0000256" key="3">
    <source>
        <dbReference type="ARBA" id="ARBA00022801"/>
    </source>
</evidence>
<evidence type="ECO:0000313" key="8">
    <source>
        <dbReference type="RefSeq" id="XP_031557306.1"/>
    </source>
</evidence>
<dbReference type="PROSITE" id="PS50054">
    <property type="entry name" value="TYR_PHOSPHATASE_DUAL"/>
    <property type="match status" value="1"/>
</dbReference>
<dbReference type="InterPro" id="IPR020420">
    <property type="entry name" value="Atypical_DUSP_subfamB"/>
</dbReference>
<protein>
    <recommendedName>
        <fullName evidence="2">protein-serine/threonine phosphatase</fullName>
        <ecNumber evidence="2">3.1.3.16</ecNumber>
    </recommendedName>
</protein>
<dbReference type="PROSITE" id="PS50056">
    <property type="entry name" value="TYR_PHOSPHATASE_2"/>
    <property type="match status" value="1"/>
</dbReference>
<feature type="domain" description="Tyrosine specific protein phosphatases" evidence="6">
    <location>
        <begin position="86"/>
        <end position="138"/>
    </location>
</feature>
<dbReference type="Gene3D" id="3.90.190.10">
    <property type="entry name" value="Protein tyrosine phosphatase superfamily"/>
    <property type="match status" value="1"/>
</dbReference>
<dbReference type="PRINTS" id="PR01910">
    <property type="entry name" value="ADSPHPHTASEB"/>
</dbReference>
<sequence>MAAFKQSKLKHVGNPLHEIIEITDYLYLGSVIPARNEDLLKEKQITHIVNATVESDHEYKIPVECMKIKITDSLECHIGLYFDIVADKIEKVKNMRGKVLVHCMAGISRSSSLVIAYLMKYKKMSLRDAYHLVKKKRPIINPNPRFWQSLVDYEKKLFGKTTVTMKESEFGVLVPAIHCKSVKDLFNW</sequence>
<dbReference type="KEGG" id="aten:116294552"/>
<comment type="similarity">
    <text evidence="1">Belongs to the protein-tyrosine phosphatase family. Non-receptor class dual specificity subfamily.</text>
</comment>
<dbReference type="Proteomes" id="UP000515163">
    <property type="component" value="Unplaced"/>
</dbReference>
<evidence type="ECO:0000256" key="1">
    <source>
        <dbReference type="ARBA" id="ARBA00008601"/>
    </source>
</evidence>
<dbReference type="PRINTS" id="PR01908">
    <property type="entry name" value="ADSPHPHTASE"/>
</dbReference>
<dbReference type="InterPro" id="IPR016130">
    <property type="entry name" value="Tyr_Pase_AS"/>
</dbReference>
<organism evidence="7 9">
    <name type="scientific">Actinia tenebrosa</name>
    <name type="common">Australian red waratah sea anemone</name>
    <dbReference type="NCBI Taxonomy" id="6105"/>
    <lineage>
        <taxon>Eukaryota</taxon>
        <taxon>Metazoa</taxon>
        <taxon>Cnidaria</taxon>
        <taxon>Anthozoa</taxon>
        <taxon>Hexacorallia</taxon>
        <taxon>Actiniaria</taxon>
        <taxon>Actiniidae</taxon>
        <taxon>Actinia</taxon>
    </lineage>
</organism>
<dbReference type="EC" id="3.1.3.16" evidence="2"/>
<dbReference type="RefSeq" id="XP_031558037.1">
    <property type="nucleotide sequence ID" value="XM_031702177.1"/>
</dbReference>
<keyword evidence="7" id="KW-1185">Reference proteome</keyword>
<dbReference type="KEGG" id="aten:116293942"/>
<evidence type="ECO:0000259" key="5">
    <source>
        <dbReference type="PROSITE" id="PS50054"/>
    </source>
</evidence>
<dbReference type="InterPro" id="IPR052103">
    <property type="entry name" value="Dual_spec_Phospatases"/>
</dbReference>
<evidence type="ECO:0000259" key="6">
    <source>
        <dbReference type="PROSITE" id="PS50056"/>
    </source>
</evidence>
<keyword evidence="3" id="KW-0378">Hydrolase</keyword>
<dbReference type="InterPro" id="IPR020422">
    <property type="entry name" value="TYR_PHOSPHATASE_DUAL_dom"/>
</dbReference>
<evidence type="ECO:0000313" key="9">
    <source>
        <dbReference type="RefSeq" id="XP_031558037.1"/>
    </source>
</evidence>
<dbReference type="GeneID" id="116294552"/>
<feature type="domain" description="Tyrosine-protein phosphatase" evidence="5">
    <location>
        <begin position="18"/>
        <end position="159"/>
    </location>
</feature>
<dbReference type="OrthoDB" id="285418at2759"/>
<dbReference type="InterPro" id="IPR029021">
    <property type="entry name" value="Prot-tyrosine_phosphatase-like"/>
</dbReference>
<dbReference type="CDD" id="cd14514">
    <property type="entry name" value="DUSP14-like"/>
    <property type="match status" value="1"/>
</dbReference>
<evidence type="ECO:0000256" key="4">
    <source>
        <dbReference type="ARBA" id="ARBA00022912"/>
    </source>
</evidence>